<evidence type="ECO:0000313" key="1">
    <source>
        <dbReference type="EMBL" id="MBB5348693.1"/>
    </source>
</evidence>
<proteinExistence type="predicted"/>
<organism evidence="1 2">
    <name type="scientific">Desulfoprunum benzoelyticum</name>
    <dbReference type="NCBI Taxonomy" id="1506996"/>
    <lineage>
        <taxon>Bacteria</taxon>
        <taxon>Pseudomonadati</taxon>
        <taxon>Thermodesulfobacteriota</taxon>
        <taxon>Desulfobulbia</taxon>
        <taxon>Desulfobulbales</taxon>
        <taxon>Desulfobulbaceae</taxon>
        <taxon>Desulfoprunum</taxon>
    </lineage>
</organism>
<comment type="caution">
    <text evidence="1">The sequence shown here is derived from an EMBL/GenBank/DDBJ whole genome shotgun (WGS) entry which is preliminary data.</text>
</comment>
<keyword evidence="2" id="KW-1185">Reference proteome</keyword>
<evidence type="ECO:0000313" key="2">
    <source>
        <dbReference type="Proteomes" id="UP000539642"/>
    </source>
</evidence>
<protein>
    <recommendedName>
        <fullName evidence="3">Phosphatidate cytidylyltransferase</fullName>
    </recommendedName>
</protein>
<reference evidence="1 2" key="1">
    <citation type="submission" date="2020-08" db="EMBL/GenBank/DDBJ databases">
        <title>Genomic Encyclopedia of Type Strains, Phase IV (KMG-IV): sequencing the most valuable type-strain genomes for metagenomic binning, comparative biology and taxonomic classification.</title>
        <authorList>
            <person name="Goeker M."/>
        </authorList>
    </citation>
    <scope>NUCLEOTIDE SEQUENCE [LARGE SCALE GENOMIC DNA]</scope>
    <source>
        <strain evidence="1 2">DSM 28570</strain>
    </source>
</reference>
<evidence type="ECO:0008006" key="3">
    <source>
        <dbReference type="Google" id="ProtNLM"/>
    </source>
</evidence>
<dbReference type="EMBL" id="JACHEO010000014">
    <property type="protein sequence ID" value="MBB5348693.1"/>
    <property type="molecule type" value="Genomic_DNA"/>
</dbReference>
<accession>A0A840UV31</accession>
<dbReference type="RefSeq" id="WP_183351525.1">
    <property type="nucleotide sequence ID" value="NZ_JACHEO010000014.1"/>
</dbReference>
<name>A0A840UV31_9BACT</name>
<gene>
    <name evidence="1" type="ORF">HNQ81_002433</name>
</gene>
<sequence length="317" mass="36042">MTAPTELVRAIQRHAPRDIPPAVNLLAEEIFSRYGTAVQGILFYGSCLHAGKDPDGLFDLYVLVDGYLSANRNLLQALLNKMLPPNVFYLESLLEGKRIRAKYALLSLDDLHKGTSTRWFHSYLWGRFCQPAAIVYARDDKVATRIHTAFAQAVMTFIARVLPLLPQQWTIRDLWLAGLGMTYRAEFRPERPDRQARLYEAAAEYFEEVARAALESISFRLTCTNRQGVTLYSADVDNSARFLARIAWTIRILQGKILSVLRLVKGALTFEGGVEYIAWKIERHSGVKIEVSPFLQRHPILALCVLSFRLFRRGGVR</sequence>
<dbReference type="Proteomes" id="UP000539642">
    <property type="component" value="Unassembled WGS sequence"/>
</dbReference>
<dbReference type="AlphaFoldDB" id="A0A840UV31"/>